<evidence type="ECO:0000313" key="2">
    <source>
        <dbReference type="Proteomes" id="UP000249538"/>
    </source>
</evidence>
<comment type="caution">
    <text evidence="1">The sequence shown here is derived from an EMBL/GenBank/DDBJ whole genome shotgun (WGS) entry which is preliminary data.</text>
</comment>
<proteinExistence type="predicted"/>
<dbReference type="Proteomes" id="UP000249538">
    <property type="component" value="Unassembled WGS sequence"/>
</dbReference>
<organism evidence="1 2">
    <name type="scientific">Cereibacter changlensis</name>
    <dbReference type="NCBI Taxonomy" id="402884"/>
    <lineage>
        <taxon>Bacteria</taxon>
        <taxon>Pseudomonadati</taxon>
        <taxon>Pseudomonadota</taxon>
        <taxon>Alphaproteobacteria</taxon>
        <taxon>Rhodobacterales</taxon>
        <taxon>Paracoccaceae</taxon>
        <taxon>Cereibacter</taxon>
    </lineage>
</organism>
<gene>
    <name evidence="1" type="ORF">LX76_04557</name>
</gene>
<protein>
    <submittedName>
        <fullName evidence="1">Uncharacterized protein</fullName>
    </submittedName>
</protein>
<dbReference type="EMBL" id="QKZS01000041">
    <property type="protein sequence ID" value="PZX46974.1"/>
    <property type="molecule type" value="Genomic_DNA"/>
</dbReference>
<evidence type="ECO:0000313" key="1">
    <source>
        <dbReference type="EMBL" id="PZX46974.1"/>
    </source>
</evidence>
<sequence>MQNPNLKGSREERKLSSRQAMESHVFGFLKSLSEACILHFHFTDCNNCPRNLMNVSRAQLLIFTVRSLETLIRDCLLICALHDHDFLEKLIEEKWRPKDGKFDMNSQIHLELLFSKISTQNFELAERYFGVFFGQPLFEKLKSDSSQPIFQLNERDELVAVLLSFPECKQDIIEIFQYRHEAIHNAHFNLDMPQAQLNYFLELVLLFGQAVCLSVGNCLLDRTEDKLDQVRAGENLYAVRFSEYAKFMQKIVPPKSQAKRERAAELIGERERAEQAEGFPPTPEKRMGIGPFYFRLKDLLRLNLDEGRWGSYDPTNSMHLFHLSDTGRIEISTLRRS</sequence>
<accession>A0A2W7QEM6</accession>
<dbReference type="AlphaFoldDB" id="A0A2W7QEM6"/>
<name>A0A2W7QEM6_9RHOB</name>
<reference evidence="1 2" key="1">
    <citation type="submission" date="2018-06" db="EMBL/GenBank/DDBJ databases">
        <title>Genomic Encyclopedia of Archaeal and Bacterial Type Strains, Phase II (KMG-II): from individual species to whole genera.</title>
        <authorList>
            <person name="Goeker M."/>
        </authorList>
    </citation>
    <scope>NUCLEOTIDE SEQUENCE [LARGE SCALE GENOMIC DNA]</scope>
    <source>
        <strain evidence="1 2">DSM 18774</strain>
    </source>
</reference>